<dbReference type="InterPro" id="IPR000772">
    <property type="entry name" value="Ricin_B_lectin"/>
</dbReference>
<dbReference type="Proteomes" id="UP000663881">
    <property type="component" value="Unassembled WGS sequence"/>
</dbReference>
<evidence type="ECO:0000259" key="3">
    <source>
        <dbReference type="SMART" id="SM00458"/>
    </source>
</evidence>
<dbReference type="SMART" id="SM00458">
    <property type="entry name" value="RICIN"/>
    <property type="match status" value="1"/>
</dbReference>
<dbReference type="PROSITE" id="PS50231">
    <property type="entry name" value="RICIN_B_LECTIN"/>
    <property type="match status" value="1"/>
</dbReference>
<keyword evidence="2" id="KW-1015">Disulfide bond</keyword>
<gene>
    <name evidence="4" type="ORF">OKA104_LOCUS42608</name>
</gene>
<dbReference type="PANTHER" id="PTHR11675:SF131">
    <property type="entry name" value="POLYPEPTIDE N-ACETYLGALACTOSAMINYLTRANSFERASE 9-RELATED"/>
    <property type="match status" value="1"/>
</dbReference>
<comment type="caution">
    <text evidence="4">The sequence shown here is derived from an EMBL/GenBank/DDBJ whole genome shotgun (WGS) entry which is preliminary data.</text>
</comment>
<feature type="domain" description="Ricin B lectin" evidence="3">
    <location>
        <begin position="37"/>
        <end position="163"/>
    </location>
</feature>
<dbReference type="PANTHER" id="PTHR11675">
    <property type="entry name" value="N-ACETYLGALACTOSAMINYLTRANSFERASE"/>
    <property type="match status" value="1"/>
</dbReference>
<dbReference type="GO" id="GO:0004653">
    <property type="term" value="F:polypeptide N-acetylgalactosaminyltransferase activity"/>
    <property type="evidence" value="ECO:0007669"/>
    <property type="project" value="TreeGrafter"/>
</dbReference>
<dbReference type="Gene3D" id="1.10.8.460">
    <property type="entry name" value="ppGaNTase-T1 linker domain-like"/>
    <property type="match status" value="1"/>
</dbReference>
<feature type="non-terminal residue" evidence="4">
    <location>
        <position position="173"/>
    </location>
</feature>
<dbReference type="GO" id="GO:0030246">
    <property type="term" value="F:carbohydrate binding"/>
    <property type="evidence" value="ECO:0007669"/>
    <property type="project" value="UniProtKB-KW"/>
</dbReference>
<dbReference type="Pfam" id="PF00652">
    <property type="entry name" value="Ricin_B_lectin"/>
    <property type="match status" value="1"/>
</dbReference>
<sequence length="173" mass="19836">DVSSRKLLRKNLQCKSFKWFLTEVYPEQFIPSDAVASGEIRNVLAGFCVDGGTNHHDYHKPVIGYPCHSQGGNQLFMLSELGEIRRDDGCLDYPGGINDANKDDKVIVYPCHGLKENQLWQYKENNQIYHPISNLCMSLSDDSKHIRMSQCDENNPRSKWSWKRKSLNETSKA</sequence>
<dbReference type="EMBL" id="CAJOAY010011109">
    <property type="protein sequence ID" value="CAF4231948.1"/>
    <property type="molecule type" value="Genomic_DNA"/>
</dbReference>
<reference evidence="4" key="1">
    <citation type="submission" date="2021-02" db="EMBL/GenBank/DDBJ databases">
        <authorList>
            <person name="Nowell W R."/>
        </authorList>
    </citation>
    <scope>NUCLEOTIDE SEQUENCE</scope>
</reference>
<name>A0A820DH91_9BILA</name>
<evidence type="ECO:0000313" key="4">
    <source>
        <dbReference type="EMBL" id="CAF4231948.1"/>
    </source>
</evidence>
<dbReference type="GO" id="GO:0006493">
    <property type="term" value="P:protein O-linked glycosylation"/>
    <property type="evidence" value="ECO:0007669"/>
    <property type="project" value="TreeGrafter"/>
</dbReference>
<proteinExistence type="predicted"/>
<keyword evidence="1" id="KW-0430">Lectin</keyword>
<dbReference type="GO" id="GO:0005794">
    <property type="term" value="C:Golgi apparatus"/>
    <property type="evidence" value="ECO:0007669"/>
    <property type="project" value="TreeGrafter"/>
</dbReference>
<evidence type="ECO:0000256" key="2">
    <source>
        <dbReference type="ARBA" id="ARBA00023157"/>
    </source>
</evidence>
<dbReference type="AlphaFoldDB" id="A0A820DH91"/>
<protein>
    <recommendedName>
        <fullName evidence="3">Ricin B lectin domain-containing protein</fullName>
    </recommendedName>
</protein>
<dbReference type="SUPFAM" id="SSF50370">
    <property type="entry name" value="Ricin B-like lectins"/>
    <property type="match status" value="1"/>
</dbReference>
<dbReference type="CDD" id="cd23462">
    <property type="entry name" value="beta-trefoil_Ricin_Pgant9-like"/>
    <property type="match status" value="1"/>
</dbReference>
<evidence type="ECO:0000256" key="1">
    <source>
        <dbReference type="ARBA" id="ARBA00022734"/>
    </source>
</evidence>
<dbReference type="Gene3D" id="2.80.10.50">
    <property type="match status" value="1"/>
</dbReference>
<accession>A0A820DH91</accession>
<dbReference type="InterPro" id="IPR035992">
    <property type="entry name" value="Ricin_B-like_lectins"/>
</dbReference>
<evidence type="ECO:0000313" key="5">
    <source>
        <dbReference type="Proteomes" id="UP000663881"/>
    </source>
</evidence>
<organism evidence="4 5">
    <name type="scientific">Adineta steineri</name>
    <dbReference type="NCBI Taxonomy" id="433720"/>
    <lineage>
        <taxon>Eukaryota</taxon>
        <taxon>Metazoa</taxon>
        <taxon>Spiralia</taxon>
        <taxon>Gnathifera</taxon>
        <taxon>Rotifera</taxon>
        <taxon>Eurotatoria</taxon>
        <taxon>Bdelloidea</taxon>
        <taxon>Adinetida</taxon>
        <taxon>Adinetidae</taxon>
        <taxon>Adineta</taxon>
    </lineage>
</organism>